<dbReference type="Proteomes" id="UP000199421">
    <property type="component" value="Unassembled WGS sequence"/>
</dbReference>
<dbReference type="PANTHER" id="PTHR11927:SF9">
    <property type="entry name" value="L-FUCOSYLTRANSFERASE"/>
    <property type="match status" value="1"/>
</dbReference>
<dbReference type="GO" id="GO:0005975">
    <property type="term" value="P:carbohydrate metabolic process"/>
    <property type="evidence" value="ECO:0007669"/>
    <property type="project" value="InterPro"/>
</dbReference>
<dbReference type="Pfam" id="PF01531">
    <property type="entry name" value="Glyco_transf_11"/>
    <property type="match status" value="1"/>
</dbReference>
<evidence type="ECO:0000256" key="2">
    <source>
        <dbReference type="ARBA" id="ARBA00022679"/>
    </source>
</evidence>
<dbReference type="EMBL" id="FOAF01000013">
    <property type="protein sequence ID" value="SEM44655.1"/>
    <property type="molecule type" value="Genomic_DNA"/>
</dbReference>
<dbReference type="GO" id="GO:0008107">
    <property type="term" value="F:galactoside 2-alpha-L-fucosyltransferase activity"/>
    <property type="evidence" value="ECO:0007669"/>
    <property type="project" value="InterPro"/>
</dbReference>
<accession>A0A1H7YFB6</accession>
<dbReference type="CDD" id="cd11301">
    <property type="entry name" value="Fut1_Fut2_like"/>
    <property type="match status" value="1"/>
</dbReference>
<dbReference type="OrthoDB" id="9794601at2"/>
<evidence type="ECO:0000256" key="1">
    <source>
        <dbReference type="ARBA" id="ARBA00022676"/>
    </source>
</evidence>
<keyword evidence="4" id="KW-1185">Reference proteome</keyword>
<sequence>MKIVGFEGGLGNQMFQYAFYKRLEYNSNLVKADLTMYDRLADHNGFELSTVFKINVNLASSFQLSLYTKNKKKYRVLRKLFSIREPYYEEEEQFKYNSTHFGGDSRYYKGYWQHCNYLQRIEKLLHKEFAFTPFKSLRNIDISQKMQGTESVAIHVRRGDYAKYPLLNGLADKEYFLKGISTIEEKLIDPTYYIFSDDIKWCRENLGVEKSTFVDWNLGVESYLDMQLMSCCKHAIISNSSFSWWAAWLNRSPSKIIVVPRVWYRSPYGTETFRMHPENWIKI</sequence>
<reference evidence="4" key="1">
    <citation type="submission" date="2016-10" db="EMBL/GenBank/DDBJ databases">
        <authorList>
            <person name="Varghese N."/>
            <person name="Submissions S."/>
        </authorList>
    </citation>
    <scope>NUCLEOTIDE SEQUENCE [LARGE SCALE GENOMIC DNA]</scope>
    <source>
        <strain evidence="4">DSM 18733</strain>
    </source>
</reference>
<organism evidence="3 4">
    <name type="scientific">Olivibacter domesticus</name>
    <name type="common">Pseudosphingobacterium domesticum</name>
    <dbReference type="NCBI Taxonomy" id="407022"/>
    <lineage>
        <taxon>Bacteria</taxon>
        <taxon>Pseudomonadati</taxon>
        <taxon>Bacteroidota</taxon>
        <taxon>Sphingobacteriia</taxon>
        <taxon>Sphingobacteriales</taxon>
        <taxon>Sphingobacteriaceae</taxon>
        <taxon>Olivibacter</taxon>
    </lineage>
</organism>
<dbReference type="RefSeq" id="WP_093331817.1">
    <property type="nucleotide sequence ID" value="NZ_FOAF01000013.1"/>
</dbReference>
<protein>
    <submittedName>
        <fullName evidence="3">Glycosyl transferase family 11</fullName>
    </submittedName>
</protein>
<keyword evidence="2 3" id="KW-0808">Transferase</keyword>
<proteinExistence type="predicted"/>
<evidence type="ECO:0000313" key="3">
    <source>
        <dbReference type="EMBL" id="SEM44655.1"/>
    </source>
</evidence>
<dbReference type="STRING" id="407022.SAMN05661044_05203"/>
<dbReference type="GO" id="GO:0016020">
    <property type="term" value="C:membrane"/>
    <property type="evidence" value="ECO:0007669"/>
    <property type="project" value="InterPro"/>
</dbReference>
<name>A0A1H7YFB6_OLID1</name>
<dbReference type="InterPro" id="IPR002516">
    <property type="entry name" value="Glyco_trans_11"/>
</dbReference>
<gene>
    <name evidence="3" type="ORF">SAMN05661044_05203</name>
</gene>
<dbReference type="AlphaFoldDB" id="A0A1H7YFB6"/>
<evidence type="ECO:0000313" key="4">
    <source>
        <dbReference type="Proteomes" id="UP000199421"/>
    </source>
</evidence>
<keyword evidence="1" id="KW-0328">Glycosyltransferase</keyword>
<dbReference type="PANTHER" id="PTHR11927">
    <property type="entry name" value="GALACTOSIDE 2-L-FUCOSYLTRANSFERASE"/>
    <property type="match status" value="1"/>
</dbReference>